<accession>A0A7J8V902</accession>
<sequence>MEDPEDITRKIFHQSFGIKSKLLTSRFILASSYRMGFSFVVSWTKEKLLGVTWEIQSVWNDITMRRLPNYNINDTEALNWTCREANKLLSTLLS</sequence>
<keyword evidence="2" id="KW-1185">Reference proteome</keyword>
<name>A0A7J8V902_9ROSI</name>
<protein>
    <submittedName>
        <fullName evidence="1">Uncharacterized protein</fullName>
    </submittedName>
</protein>
<evidence type="ECO:0000313" key="2">
    <source>
        <dbReference type="Proteomes" id="UP000593573"/>
    </source>
</evidence>
<organism evidence="1 2">
    <name type="scientific">Gossypium klotzschianum</name>
    <dbReference type="NCBI Taxonomy" id="34286"/>
    <lineage>
        <taxon>Eukaryota</taxon>
        <taxon>Viridiplantae</taxon>
        <taxon>Streptophyta</taxon>
        <taxon>Embryophyta</taxon>
        <taxon>Tracheophyta</taxon>
        <taxon>Spermatophyta</taxon>
        <taxon>Magnoliopsida</taxon>
        <taxon>eudicotyledons</taxon>
        <taxon>Gunneridae</taxon>
        <taxon>Pentapetalae</taxon>
        <taxon>rosids</taxon>
        <taxon>malvids</taxon>
        <taxon>Malvales</taxon>
        <taxon>Malvaceae</taxon>
        <taxon>Malvoideae</taxon>
        <taxon>Gossypium</taxon>
    </lineage>
</organism>
<gene>
    <name evidence="1" type="ORF">Goklo_011339</name>
</gene>
<dbReference type="EMBL" id="JABFAB010000009">
    <property type="protein sequence ID" value="MBA0659183.1"/>
    <property type="molecule type" value="Genomic_DNA"/>
</dbReference>
<dbReference type="AlphaFoldDB" id="A0A7J8V902"/>
<comment type="caution">
    <text evidence="1">The sequence shown here is derived from an EMBL/GenBank/DDBJ whole genome shotgun (WGS) entry which is preliminary data.</text>
</comment>
<evidence type="ECO:0000313" key="1">
    <source>
        <dbReference type="EMBL" id="MBA0659183.1"/>
    </source>
</evidence>
<reference evidence="1 2" key="1">
    <citation type="journal article" date="2019" name="Genome Biol. Evol.">
        <title>Insights into the evolution of the New World diploid cottons (Gossypium, subgenus Houzingenia) based on genome sequencing.</title>
        <authorList>
            <person name="Grover C.E."/>
            <person name="Arick M.A. 2nd"/>
            <person name="Thrash A."/>
            <person name="Conover J.L."/>
            <person name="Sanders W.S."/>
            <person name="Peterson D.G."/>
            <person name="Frelichowski J.E."/>
            <person name="Scheffler J.A."/>
            <person name="Scheffler B.E."/>
            <person name="Wendel J.F."/>
        </authorList>
    </citation>
    <scope>NUCLEOTIDE SEQUENCE [LARGE SCALE GENOMIC DNA]</scope>
    <source>
        <strain evidence="1">57</strain>
        <tissue evidence="1">Leaf</tissue>
    </source>
</reference>
<proteinExistence type="predicted"/>
<dbReference type="Proteomes" id="UP000593573">
    <property type="component" value="Unassembled WGS sequence"/>
</dbReference>